<dbReference type="EMBL" id="LGLV01000004">
    <property type="protein sequence ID" value="OBZ97047.1"/>
    <property type="molecule type" value="Genomic_DNA"/>
</dbReference>
<keyword evidence="3" id="KW-1185">Reference proteome</keyword>
<dbReference type="STRING" id="1612624.ADU59_05000"/>
<accession>A0A1C7P783</accession>
<sequence>MLTFAAEGNGQGKLEINGNSQPVSYELVVAREDDDRQQVRIRLNAPRDWLLKQGFNGDAILVRGNGSRIAVRREGGLDVDDAVSVTLEGYDDTHGDAGDVSEAYPELKH</sequence>
<comment type="caution">
    <text evidence="2">The sequence shown here is derived from an EMBL/GenBank/DDBJ whole genome shotgun (WGS) entry which is preliminary data.</text>
</comment>
<evidence type="ECO:0000313" key="2">
    <source>
        <dbReference type="EMBL" id="OBZ97047.1"/>
    </source>
</evidence>
<dbReference type="AlphaFoldDB" id="A0A1C7P783"/>
<reference evidence="2 3" key="1">
    <citation type="journal article" date="2016" name="Syst. Appl. Microbiol.">
        <title>Pararhizobium polonicum sp. nov. isolated from tumors on stone fruit rootstocks.</title>
        <authorList>
            <person name="Pulawska J."/>
            <person name="Kuzmanovic N."/>
            <person name="Willems A."/>
            <person name="Pothier J.F."/>
        </authorList>
    </citation>
    <scope>NUCLEOTIDE SEQUENCE [LARGE SCALE GENOMIC DNA]</scope>
    <source>
        <strain evidence="2 3">F5.1</strain>
    </source>
</reference>
<evidence type="ECO:0000256" key="1">
    <source>
        <dbReference type="SAM" id="MobiDB-lite"/>
    </source>
</evidence>
<dbReference type="Proteomes" id="UP000093111">
    <property type="component" value="Unassembled WGS sequence"/>
</dbReference>
<protein>
    <submittedName>
        <fullName evidence="2">Uncharacterized protein</fullName>
    </submittedName>
</protein>
<dbReference type="OrthoDB" id="8366098at2"/>
<name>A0A1C7P783_9HYPH</name>
<feature type="region of interest" description="Disordered" evidence="1">
    <location>
        <begin position="90"/>
        <end position="109"/>
    </location>
</feature>
<proteinExistence type="predicted"/>
<dbReference type="RefSeq" id="WP_068952219.1">
    <property type="nucleotide sequence ID" value="NZ_LGLV01000004.1"/>
</dbReference>
<organism evidence="2 3">
    <name type="scientific">Pararhizobium polonicum</name>
    <dbReference type="NCBI Taxonomy" id="1612624"/>
    <lineage>
        <taxon>Bacteria</taxon>
        <taxon>Pseudomonadati</taxon>
        <taxon>Pseudomonadota</taxon>
        <taxon>Alphaproteobacteria</taxon>
        <taxon>Hyphomicrobiales</taxon>
        <taxon>Rhizobiaceae</taxon>
        <taxon>Rhizobium/Agrobacterium group</taxon>
        <taxon>Pararhizobium</taxon>
    </lineage>
</organism>
<gene>
    <name evidence="2" type="ORF">ADU59_05000</name>
</gene>
<evidence type="ECO:0000313" key="3">
    <source>
        <dbReference type="Proteomes" id="UP000093111"/>
    </source>
</evidence>